<protein>
    <submittedName>
        <fullName evidence="1">Uncharacterized protein</fullName>
    </submittedName>
</protein>
<sequence length="90" mass="9828">MSAPHIVSPQQEEELMVQGVVKSSHGVLVDYTFASDVLRVSGQLCTPPQNVGDWHPGLRELQRFSAEPVSCAAHTLTHVDRLREGHGRSG</sequence>
<gene>
    <name evidence="1" type="ORF">G7K_6330-t1</name>
</gene>
<evidence type="ECO:0000313" key="2">
    <source>
        <dbReference type="Proteomes" id="UP000033140"/>
    </source>
</evidence>
<accession>A0A0E9NQW5</accession>
<dbReference type="EMBL" id="BACD03000063">
    <property type="protein sequence ID" value="GAO52249.1"/>
    <property type="molecule type" value="Genomic_DNA"/>
</dbReference>
<reference evidence="1 2" key="3">
    <citation type="journal article" date="2015" name="Genome Announc.">
        <title>Draft Genome Sequence of the Archiascomycetous Yeast Saitoella complicata.</title>
        <authorList>
            <person name="Yamauchi K."/>
            <person name="Kondo S."/>
            <person name="Hamamoto M."/>
            <person name="Takahashi Y."/>
            <person name="Ogura Y."/>
            <person name="Hayashi T."/>
            <person name="Nishida H."/>
        </authorList>
    </citation>
    <scope>NUCLEOTIDE SEQUENCE [LARGE SCALE GENOMIC DNA]</scope>
    <source>
        <strain evidence="1 2">NRRL Y-17804</strain>
    </source>
</reference>
<evidence type="ECO:0000313" key="1">
    <source>
        <dbReference type="EMBL" id="GAO52249.1"/>
    </source>
</evidence>
<reference evidence="1 2" key="2">
    <citation type="journal article" date="2014" name="J. Gen. Appl. Microbiol.">
        <title>The early diverging ascomycetous budding yeast Saitoella complicata has three histone deacetylases belonging to the Clr6, Hos2, and Rpd3 lineages.</title>
        <authorList>
            <person name="Nishida H."/>
            <person name="Matsumoto T."/>
            <person name="Kondo S."/>
            <person name="Hamamoto M."/>
            <person name="Yoshikawa H."/>
        </authorList>
    </citation>
    <scope>NUCLEOTIDE SEQUENCE [LARGE SCALE GENOMIC DNA]</scope>
    <source>
        <strain evidence="1 2">NRRL Y-17804</strain>
    </source>
</reference>
<proteinExistence type="predicted"/>
<keyword evidence="2" id="KW-1185">Reference proteome</keyword>
<dbReference type="AlphaFoldDB" id="A0A0E9NQW5"/>
<dbReference type="Proteomes" id="UP000033140">
    <property type="component" value="Unassembled WGS sequence"/>
</dbReference>
<comment type="caution">
    <text evidence="1">The sequence shown here is derived from an EMBL/GenBank/DDBJ whole genome shotgun (WGS) entry which is preliminary data.</text>
</comment>
<reference evidence="1 2" key="1">
    <citation type="journal article" date="2011" name="J. Gen. Appl. Microbiol.">
        <title>Draft genome sequencing of the enigmatic yeast Saitoella complicata.</title>
        <authorList>
            <person name="Nishida H."/>
            <person name="Hamamoto M."/>
            <person name="Sugiyama J."/>
        </authorList>
    </citation>
    <scope>NUCLEOTIDE SEQUENCE [LARGE SCALE GENOMIC DNA]</scope>
    <source>
        <strain evidence="1 2">NRRL Y-17804</strain>
    </source>
</reference>
<name>A0A0E9NQW5_SAICN</name>
<organism evidence="1 2">
    <name type="scientific">Saitoella complicata (strain BCRC 22490 / CBS 7301 / JCM 7358 / NBRC 10748 / NRRL Y-17804)</name>
    <dbReference type="NCBI Taxonomy" id="698492"/>
    <lineage>
        <taxon>Eukaryota</taxon>
        <taxon>Fungi</taxon>
        <taxon>Dikarya</taxon>
        <taxon>Ascomycota</taxon>
        <taxon>Taphrinomycotina</taxon>
        <taxon>Taphrinomycotina incertae sedis</taxon>
        <taxon>Saitoella</taxon>
    </lineage>
</organism>